<keyword evidence="4" id="KW-1185">Reference proteome</keyword>
<feature type="transmembrane region" description="Helical" evidence="2">
    <location>
        <begin position="212"/>
        <end position="233"/>
    </location>
</feature>
<reference evidence="3 4" key="1">
    <citation type="submission" date="2014-06" db="EMBL/GenBank/DDBJ databases">
        <authorList>
            <person name="Swart Estienne"/>
        </authorList>
    </citation>
    <scope>NUCLEOTIDE SEQUENCE [LARGE SCALE GENOMIC DNA]</scope>
    <source>
        <strain evidence="3 4">130c</strain>
    </source>
</reference>
<accession>A0A078B7U1</accession>
<organism evidence="3 4">
    <name type="scientific">Stylonychia lemnae</name>
    <name type="common">Ciliate</name>
    <dbReference type="NCBI Taxonomy" id="5949"/>
    <lineage>
        <taxon>Eukaryota</taxon>
        <taxon>Sar</taxon>
        <taxon>Alveolata</taxon>
        <taxon>Ciliophora</taxon>
        <taxon>Intramacronucleata</taxon>
        <taxon>Spirotrichea</taxon>
        <taxon>Stichotrichia</taxon>
        <taxon>Sporadotrichida</taxon>
        <taxon>Oxytrichidae</taxon>
        <taxon>Stylonychinae</taxon>
        <taxon>Stylonychia</taxon>
    </lineage>
</organism>
<feature type="transmembrane region" description="Helical" evidence="2">
    <location>
        <begin position="481"/>
        <end position="503"/>
    </location>
</feature>
<keyword evidence="2" id="KW-0812">Transmembrane</keyword>
<feature type="transmembrane region" description="Helical" evidence="2">
    <location>
        <begin position="453"/>
        <end position="475"/>
    </location>
</feature>
<feature type="compositionally biased region" description="Basic and acidic residues" evidence="1">
    <location>
        <begin position="11"/>
        <end position="23"/>
    </location>
</feature>
<dbReference type="AlphaFoldDB" id="A0A078B7U1"/>
<feature type="transmembrane region" description="Helical" evidence="2">
    <location>
        <begin position="376"/>
        <end position="397"/>
    </location>
</feature>
<proteinExistence type="predicted"/>
<evidence type="ECO:0000313" key="4">
    <source>
        <dbReference type="Proteomes" id="UP000039865"/>
    </source>
</evidence>
<gene>
    <name evidence="3" type="primary">Contig2733.g2934</name>
    <name evidence="3" type="ORF">STYLEM_19730</name>
</gene>
<dbReference type="InParanoid" id="A0A078B7U1"/>
<feature type="transmembrane region" description="Helical" evidence="2">
    <location>
        <begin position="417"/>
        <end position="441"/>
    </location>
</feature>
<keyword evidence="2" id="KW-1133">Transmembrane helix</keyword>
<protein>
    <submittedName>
        <fullName evidence="3">Uncharacterized protein</fullName>
    </submittedName>
</protein>
<evidence type="ECO:0000256" key="1">
    <source>
        <dbReference type="SAM" id="MobiDB-lite"/>
    </source>
</evidence>
<sequence length="523" mass="60807">MNQYEDGESVDNNHDSPDYDHQYQNESEIQEDDESLQRGTVLKVKKNLMLDFINPGEEYNDYLNNDTEENKLQTLDKSLQHYRQGKINYQSKRHHDDDSYELNYEGPHSQNPNYTPNSSMNSRMIGAGFDPVKKFNARAALYVDLKIDDDDDEEDNEYEINTKSDDHKVTYKRVYDAKYKIPPSEKVQSLNYTMVKNNDEKMQNKIKKYKRYSNFITTLLMGLASVGVFMLYLNQFIELIRKPYYVTRARVKITSFQDNEYVTVNMLKYFLYRNESDSATDSTDANNQIIVSNLDELCNVDEYALFDTLDKAISVKHNVQSSYMFISVAFDLLLIGIVSLFNVMYISFYLKEHQVPIIFRNPDSSLYYDIQRAKNFFFVCYLTLTGILAQLNFYDAYGKCLHTQNEKSFSSTDVDMYQYALLALLWVVAIPFLFLIGMISIRDNLKVGCYPVVIANLIFAFMLFILSQIVIINAIMFASSILLQICHLANYGIFGISLINNIYYQYKYAKIDVVASDKNHGTT</sequence>
<keyword evidence="2" id="KW-0472">Membrane</keyword>
<evidence type="ECO:0000256" key="2">
    <source>
        <dbReference type="SAM" id="Phobius"/>
    </source>
</evidence>
<evidence type="ECO:0000313" key="3">
    <source>
        <dbReference type="EMBL" id="CDW90585.1"/>
    </source>
</evidence>
<feature type="transmembrane region" description="Helical" evidence="2">
    <location>
        <begin position="323"/>
        <end position="350"/>
    </location>
</feature>
<dbReference type="EMBL" id="CCKQ01018613">
    <property type="protein sequence ID" value="CDW90585.1"/>
    <property type="molecule type" value="Genomic_DNA"/>
</dbReference>
<dbReference type="Proteomes" id="UP000039865">
    <property type="component" value="Unassembled WGS sequence"/>
</dbReference>
<feature type="region of interest" description="Disordered" evidence="1">
    <location>
        <begin position="1"/>
        <end position="36"/>
    </location>
</feature>
<name>A0A078B7U1_STYLE</name>